<dbReference type="RefSeq" id="WP_055063947.1">
    <property type="nucleotide sequence ID" value="NZ_LBGP01000002.1"/>
</dbReference>
<organism evidence="1 2">
    <name type="scientific">Vibrio metoecus</name>
    <dbReference type="NCBI Taxonomy" id="1481663"/>
    <lineage>
        <taxon>Bacteria</taxon>
        <taxon>Pseudomonadati</taxon>
        <taxon>Pseudomonadota</taxon>
        <taxon>Gammaproteobacteria</taxon>
        <taxon>Vibrionales</taxon>
        <taxon>Vibrionaceae</taxon>
        <taxon>Vibrio</taxon>
    </lineage>
</organism>
<protein>
    <submittedName>
        <fullName evidence="1">Uncharacterized protein</fullName>
    </submittedName>
</protein>
<dbReference type="OrthoDB" id="6315607at2"/>
<sequence length="151" mass="16484">MTEPTTDNWDLNDEELALSSQLEALDAPQDEGQGSTPEVVEESLGAQEIAMCTTVLMKGFEKAAQVALKNPYLTVPPEAIDTLAPKVEAVANKYDVTTPEFLSRWREEIELGMTLAGIGYGIYKQHLVIKAQLEQRAKAQVQGGECGEETT</sequence>
<gene>
    <name evidence="1" type="ORF">XV92_00720</name>
</gene>
<name>A0A0N8VBL6_VIBMT</name>
<evidence type="ECO:0000313" key="2">
    <source>
        <dbReference type="Proteomes" id="UP000050491"/>
    </source>
</evidence>
<accession>A0A0N8VBL6</accession>
<comment type="caution">
    <text evidence="1">The sequence shown here is derived from an EMBL/GenBank/DDBJ whole genome shotgun (WGS) entry which is preliminary data.</text>
</comment>
<dbReference type="PATRIC" id="fig|1481663.12.peg.2505"/>
<reference evidence="1 2" key="1">
    <citation type="journal article" date="2015" name="Genome Biol. Evol.">
        <title>The Dynamics of Genetic Interactions between Vibrio metoecus and Vibrio cholerae, Two Close Relatives Co-Occurring in the Environment.</title>
        <authorList>
            <person name="Orata F.D."/>
            <person name="Kirchberger P.C."/>
            <person name="Meheust R."/>
            <person name="Barlow E.J."/>
            <person name="Tarr C.L."/>
            <person name="Boucher Y."/>
        </authorList>
    </citation>
    <scope>NUCLEOTIDE SEQUENCE [LARGE SCALE GENOMIC DNA]</scope>
    <source>
        <strain evidence="1 2">YB5B04</strain>
    </source>
</reference>
<proteinExistence type="predicted"/>
<dbReference type="EMBL" id="LBGP01000002">
    <property type="protein sequence ID" value="KQB04339.1"/>
    <property type="molecule type" value="Genomic_DNA"/>
</dbReference>
<dbReference type="AlphaFoldDB" id="A0A0N8VBL6"/>
<evidence type="ECO:0000313" key="1">
    <source>
        <dbReference type="EMBL" id="KQB04339.1"/>
    </source>
</evidence>
<dbReference type="Proteomes" id="UP000050491">
    <property type="component" value="Unassembled WGS sequence"/>
</dbReference>